<evidence type="ECO:0000256" key="8">
    <source>
        <dbReference type="ARBA" id="ARBA00023288"/>
    </source>
</evidence>
<organism evidence="11 12">
    <name type="scientific">Exocentrus adspersus</name>
    <dbReference type="NCBI Taxonomy" id="1586481"/>
    <lineage>
        <taxon>Eukaryota</taxon>
        <taxon>Metazoa</taxon>
        <taxon>Ecdysozoa</taxon>
        <taxon>Arthropoda</taxon>
        <taxon>Hexapoda</taxon>
        <taxon>Insecta</taxon>
        <taxon>Pterygota</taxon>
        <taxon>Neoptera</taxon>
        <taxon>Endopterygota</taxon>
        <taxon>Coleoptera</taxon>
        <taxon>Polyphaga</taxon>
        <taxon>Cucujiformia</taxon>
        <taxon>Chrysomeloidea</taxon>
        <taxon>Cerambycidae</taxon>
        <taxon>Lamiinae</taxon>
        <taxon>Acanthocinini</taxon>
        <taxon>Exocentrus</taxon>
    </lineage>
</organism>
<evidence type="ECO:0000256" key="7">
    <source>
        <dbReference type="ARBA" id="ARBA00023180"/>
    </source>
</evidence>
<keyword evidence="7" id="KW-0325">Glycoprotein</keyword>
<evidence type="ECO:0000256" key="1">
    <source>
        <dbReference type="ARBA" id="ARBA00004589"/>
    </source>
</evidence>
<evidence type="ECO:0000256" key="9">
    <source>
        <dbReference type="SAM" id="Phobius"/>
    </source>
</evidence>
<keyword evidence="12" id="KW-1185">Reference proteome</keyword>
<feature type="signal peptide" evidence="10">
    <location>
        <begin position="1"/>
        <end position="21"/>
    </location>
</feature>
<dbReference type="AlphaFoldDB" id="A0AAV8VLJ7"/>
<evidence type="ECO:0000256" key="5">
    <source>
        <dbReference type="ARBA" id="ARBA00022989"/>
    </source>
</evidence>
<evidence type="ECO:0000313" key="11">
    <source>
        <dbReference type="EMBL" id="KAJ8915182.1"/>
    </source>
</evidence>
<keyword evidence="4 10" id="KW-0732">Signal</keyword>
<accession>A0AAV8VLJ7</accession>
<dbReference type="EMBL" id="JANEYG010000057">
    <property type="protein sequence ID" value="KAJ8915182.1"/>
    <property type="molecule type" value="Genomic_DNA"/>
</dbReference>
<dbReference type="GO" id="GO:0030431">
    <property type="term" value="P:sleep"/>
    <property type="evidence" value="ECO:0007669"/>
    <property type="project" value="InterPro"/>
</dbReference>
<dbReference type="PANTHER" id="PTHR33562">
    <property type="entry name" value="ATILLA, ISOFORM B-RELATED-RELATED"/>
    <property type="match status" value="1"/>
</dbReference>
<comment type="caution">
    <text evidence="11">The sequence shown here is derived from an EMBL/GenBank/DDBJ whole genome shotgun (WGS) entry which is preliminary data.</text>
</comment>
<comment type="subcellular location">
    <subcellularLocation>
        <location evidence="1">Membrane</location>
        <topology evidence="1">Lipid-anchor</topology>
        <topology evidence="1">GPI-anchor</topology>
    </subcellularLocation>
</comment>
<evidence type="ECO:0000256" key="4">
    <source>
        <dbReference type="ARBA" id="ARBA00022729"/>
    </source>
</evidence>
<evidence type="ECO:0000256" key="2">
    <source>
        <dbReference type="ARBA" id="ARBA00022622"/>
    </source>
</evidence>
<feature type="chain" id="PRO_5043653423" evidence="10">
    <location>
        <begin position="22"/>
        <end position="159"/>
    </location>
</feature>
<gene>
    <name evidence="11" type="ORF">NQ315_000435</name>
</gene>
<dbReference type="GO" id="GO:0032222">
    <property type="term" value="P:regulation of synaptic transmission, cholinergic"/>
    <property type="evidence" value="ECO:0007669"/>
    <property type="project" value="InterPro"/>
</dbReference>
<dbReference type="Proteomes" id="UP001159042">
    <property type="component" value="Unassembled WGS sequence"/>
</dbReference>
<dbReference type="InterPro" id="IPR050975">
    <property type="entry name" value="Sleep_regulator"/>
</dbReference>
<keyword evidence="3 9" id="KW-0812">Transmembrane</keyword>
<sequence length="159" mass="17121">MESKSIYSFVFLTLAINWVSSQSISCYDCDPNNFASDCGDPVGNTVRSTPCTPDANVVNGTSLCVSAYLYVTGGTTNASGIYRGCNTLRPDVSDFCDWFKEERQGFNATLISCVACNTTRCNTIGFTEDGKAGAPSIFASSVFVLLCNALLILLLKERN</sequence>
<reference evidence="11 12" key="1">
    <citation type="journal article" date="2023" name="Insect Mol. Biol.">
        <title>Genome sequencing provides insights into the evolution of gene families encoding plant cell wall-degrading enzymes in longhorned beetles.</title>
        <authorList>
            <person name="Shin N.R."/>
            <person name="Okamura Y."/>
            <person name="Kirsch R."/>
            <person name="Pauchet Y."/>
        </authorList>
    </citation>
    <scope>NUCLEOTIDE SEQUENCE [LARGE SCALE GENOMIC DNA]</scope>
    <source>
        <strain evidence="11">EAD_L_NR</strain>
    </source>
</reference>
<feature type="transmembrane region" description="Helical" evidence="9">
    <location>
        <begin position="137"/>
        <end position="155"/>
    </location>
</feature>
<keyword evidence="8" id="KW-0449">Lipoprotein</keyword>
<proteinExistence type="predicted"/>
<keyword evidence="5 9" id="KW-1133">Transmembrane helix</keyword>
<dbReference type="InterPro" id="IPR031424">
    <property type="entry name" value="QVR-like"/>
</dbReference>
<name>A0AAV8VLJ7_9CUCU</name>
<keyword evidence="2" id="KW-0336">GPI-anchor</keyword>
<keyword evidence="6 9" id="KW-0472">Membrane</keyword>
<dbReference type="Pfam" id="PF17064">
    <property type="entry name" value="QVR"/>
    <property type="match status" value="1"/>
</dbReference>
<evidence type="ECO:0000313" key="12">
    <source>
        <dbReference type="Proteomes" id="UP001159042"/>
    </source>
</evidence>
<dbReference type="GO" id="GO:0098552">
    <property type="term" value="C:side of membrane"/>
    <property type="evidence" value="ECO:0007669"/>
    <property type="project" value="UniProtKB-KW"/>
</dbReference>
<evidence type="ECO:0000256" key="3">
    <source>
        <dbReference type="ARBA" id="ARBA00022692"/>
    </source>
</evidence>
<evidence type="ECO:0000256" key="6">
    <source>
        <dbReference type="ARBA" id="ARBA00023136"/>
    </source>
</evidence>
<evidence type="ECO:0000256" key="10">
    <source>
        <dbReference type="SAM" id="SignalP"/>
    </source>
</evidence>
<protein>
    <submittedName>
        <fullName evidence="11">Uncharacterized protein</fullName>
    </submittedName>
</protein>